<dbReference type="RefSeq" id="WP_269433826.1">
    <property type="nucleotide sequence ID" value="NZ_AP021875.1"/>
</dbReference>
<sequence>MAEKDDETLKMEIDEIMSTVDAIMEKVARVIPEDKPETDGQG</sequence>
<dbReference type="AlphaFoldDB" id="A0A5K7Z075"/>
<dbReference type="EMBL" id="AP021875">
    <property type="protein sequence ID" value="BBO74288.1"/>
    <property type="molecule type" value="Genomic_DNA"/>
</dbReference>
<dbReference type="Proteomes" id="UP000427769">
    <property type="component" value="Chromosome"/>
</dbReference>
<gene>
    <name evidence="1" type="ORF">DSCW_17050</name>
</gene>
<evidence type="ECO:0000313" key="1">
    <source>
        <dbReference type="EMBL" id="BBO74288.1"/>
    </source>
</evidence>
<reference evidence="1 2" key="1">
    <citation type="submission" date="2019-11" db="EMBL/GenBank/DDBJ databases">
        <title>Comparative genomics of hydrocarbon-degrading Desulfosarcina strains.</title>
        <authorList>
            <person name="Watanabe M."/>
            <person name="Kojima H."/>
            <person name="Fukui M."/>
        </authorList>
    </citation>
    <scope>NUCLEOTIDE SEQUENCE [LARGE SCALE GENOMIC DNA]</scope>
    <source>
        <strain evidence="1 2">PP31</strain>
    </source>
</reference>
<protein>
    <submittedName>
        <fullName evidence="1">Uncharacterized protein</fullName>
    </submittedName>
</protein>
<proteinExistence type="predicted"/>
<keyword evidence="2" id="KW-1185">Reference proteome</keyword>
<organism evidence="1 2">
    <name type="scientific">Desulfosarcina widdelii</name>
    <dbReference type="NCBI Taxonomy" id="947919"/>
    <lineage>
        <taxon>Bacteria</taxon>
        <taxon>Pseudomonadati</taxon>
        <taxon>Thermodesulfobacteriota</taxon>
        <taxon>Desulfobacteria</taxon>
        <taxon>Desulfobacterales</taxon>
        <taxon>Desulfosarcinaceae</taxon>
        <taxon>Desulfosarcina</taxon>
    </lineage>
</organism>
<evidence type="ECO:0000313" key="2">
    <source>
        <dbReference type="Proteomes" id="UP000427769"/>
    </source>
</evidence>
<dbReference type="KEGG" id="dwd:DSCW_17050"/>
<name>A0A5K7Z075_9BACT</name>
<accession>A0A5K7Z075</accession>